<accession>A0A1T4ZTZ0</accession>
<dbReference type="EMBL" id="FUYP01000001">
    <property type="protein sequence ID" value="SKB26075.1"/>
    <property type="molecule type" value="Genomic_DNA"/>
</dbReference>
<dbReference type="SMART" id="SM00347">
    <property type="entry name" value="HTH_MARR"/>
    <property type="match status" value="1"/>
</dbReference>
<dbReference type="AlphaFoldDB" id="A0A1T4ZTZ0"/>
<organism evidence="5 6">
    <name type="scientific">Sphingopyxis flava</name>
    <dbReference type="NCBI Taxonomy" id="1507287"/>
    <lineage>
        <taxon>Bacteria</taxon>
        <taxon>Pseudomonadati</taxon>
        <taxon>Pseudomonadota</taxon>
        <taxon>Alphaproteobacteria</taxon>
        <taxon>Sphingomonadales</taxon>
        <taxon>Sphingomonadaceae</taxon>
        <taxon>Sphingopyxis</taxon>
    </lineage>
</organism>
<keyword evidence="2 5" id="KW-0238">DNA-binding</keyword>
<dbReference type="GO" id="GO:0003677">
    <property type="term" value="F:DNA binding"/>
    <property type="evidence" value="ECO:0007669"/>
    <property type="project" value="UniProtKB-KW"/>
</dbReference>
<dbReference type="PANTHER" id="PTHR42756:SF1">
    <property type="entry name" value="TRANSCRIPTIONAL REPRESSOR OF EMRAB OPERON"/>
    <property type="match status" value="1"/>
</dbReference>
<proteinExistence type="predicted"/>
<name>A0A1T4ZTZ0_9SPHN</name>
<dbReference type="GO" id="GO:0003700">
    <property type="term" value="F:DNA-binding transcription factor activity"/>
    <property type="evidence" value="ECO:0007669"/>
    <property type="project" value="InterPro"/>
</dbReference>
<evidence type="ECO:0000256" key="2">
    <source>
        <dbReference type="ARBA" id="ARBA00023125"/>
    </source>
</evidence>
<keyword evidence="1" id="KW-0805">Transcription regulation</keyword>
<dbReference type="PROSITE" id="PS50995">
    <property type="entry name" value="HTH_MARR_2"/>
    <property type="match status" value="1"/>
</dbReference>
<feature type="domain" description="HTH marR-type" evidence="4">
    <location>
        <begin position="32"/>
        <end position="164"/>
    </location>
</feature>
<dbReference type="Gene3D" id="1.10.10.10">
    <property type="entry name" value="Winged helix-like DNA-binding domain superfamily/Winged helix DNA-binding domain"/>
    <property type="match status" value="1"/>
</dbReference>
<dbReference type="Proteomes" id="UP000190044">
    <property type="component" value="Unassembled WGS sequence"/>
</dbReference>
<gene>
    <name evidence="5" type="ORF">SAMN06295937_1001153</name>
</gene>
<dbReference type="InterPro" id="IPR000835">
    <property type="entry name" value="HTH_MarR-typ"/>
</dbReference>
<dbReference type="SUPFAM" id="SSF46785">
    <property type="entry name" value="Winged helix' DNA-binding domain"/>
    <property type="match status" value="1"/>
</dbReference>
<dbReference type="PRINTS" id="PR00598">
    <property type="entry name" value="HTHMARR"/>
</dbReference>
<dbReference type="InterPro" id="IPR036388">
    <property type="entry name" value="WH-like_DNA-bd_sf"/>
</dbReference>
<dbReference type="Pfam" id="PF01047">
    <property type="entry name" value="MarR"/>
    <property type="match status" value="1"/>
</dbReference>
<evidence type="ECO:0000256" key="3">
    <source>
        <dbReference type="ARBA" id="ARBA00023163"/>
    </source>
</evidence>
<evidence type="ECO:0000259" key="4">
    <source>
        <dbReference type="PROSITE" id="PS50995"/>
    </source>
</evidence>
<sequence>MYPPAKMAEGEWKLAKKAQSYRHPAEFYTNPENSIGYLARVVFRSFSRLLERRTLAYDVSAGQWRFLRQLWREDGITQRELSERVGMREPTTVVALKGLEKAGFITRRKTDDDRRKTFIFLTPHAKKLELTLAPMNAEIHEIATRGMTDEEVETLQSLMRRVIDNLADETQKLAVLSDVKA</sequence>
<keyword evidence="3" id="KW-0804">Transcription</keyword>
<dbReference type="PANTHER" id="PTHR42756">
    <property type="entry name" value="TRANSCRIPTIONAL REGULATOR, MARR"/>
    <property type="match status" value="1"/>
</dbReference>
<reference evidence="6" key="1">
    <citation type="submission" date="2017-02" db="EMBL/GenBank/DDBJ databases">
        <authorList>
            <person name="Varghese N."/>
            <person name="Submissions S."/>
        </authorList>
    </citation>
    <scope>NUCLEOTIDE SEQUENCE [LARGE SCALE GENOMIC DNA]</scope>
    <source>
        <strain evidence="6">R11H</strain>
    </source>
</reference>
<keyword evidence="6" id="KW-1185">Reference proteome</keyword>
<evidence type="ECO:0000256" key="1">
    <source>
        <dbReference type="ARBA" id="ARBA00023015"/>
    </source>
</evidence>
<dbReference type="InterPro" id="IPR036390">
    <property type="entry name" value="WH_DNA-bd_sf"/>
</dbReference>
<evidence type="ECO:0000313" key="6">
    <source>
        <dbReference type="Proteomes" id="UP000190044"/>
    </source>
</evidence>
<protein>
    <submittedName>
        <fullName evidence="5">DNA-binding transcriptional regulator, MarR family</fullName>
    </submittedName>
</protein>
<evidence type="ECO:0000313" key="5">
    <source>
        <dbReference type="EMBL" id="SKB26075.1"/>
    </source>
</evidence>